<dbReference type="PROSITE" id="PS51186">
    <property type="entry name" value="GNAT"/>
    <property type="match status" value="1"/>
</dbReference>
<name>A0A024E5D3_9PSED</name>
<dbReference type="PANTHER" id="PTHR43072:SF23">
    <property type="entry name" value="UPF0039 PROTEIN C11D3.02C"/>
    <property type="match status" value="1"/>
</dbReference>
<dbReference type="SUPFAM" id="SSF55729">
    <property type="entry name" value="Acyl-CoA N-acyltransferases (Nat)"/>
    <property type="match status" value="1"/>
</dbReference>
<accession>A0A024E5D3</accession>
<dbReference type="Proteomes" id="UP000026913">
    <property type="component" value="Chromosome"/>
</dbReference>
<keyword evidence="1 4" id="KW-0808">Transferase</keyword>
<dbReference type="GO" id="GO:0016747">
    <property type="term" value="F:acyltransferase activity, transferring groups other than amino-acyl groups"/>
    <property type="evidence" value="ECO:0007669"/>
    <property type="project" value="InterPro"/>
</dbReference>
<dbReference type="EMBL" id="CP005960">
    <property type="protein sequence ID" value="AHZ68022.1"/>
    <property type="molecule type" value="Genomic_DNA"/>
</dbReference>
<dbReference type="InterPro" id="IPR016181">
    <property type="entry name" value="Acyl_CoA_acyltransferase"/>
</dbReference>
<feature type="domain" description="N-acetyltransferase" evidence="3">
    <location>
        <begin position="38"/>
        <end position="192"/>
    </location>
</feature>
<evidence type="ECO:0000259" key="3">
    <source>
        <dbReference type="PROSITE" id="PS51186"/>
    </source>
</evidence>
<sequence length="192" mass="21829">MEEYPMLTVKDHNDRAAAAYAAVTGKYWIEALKDGRHVLIRPLAEKDRERERAFIKRLSPESRHMRFLAQINEPGTAMLDQLMDTDNKQRTAFIALVHENGQLIEIGVSRYAATGEHECECAVTVADEWMHLGLGTLLMEHLIKAARKNGFRQMYSVDSASNTPMRDLAKALGFETHNDPDDTRQVIHRLAL</sequence>
<dbReference type="AlphaFoldDB" id="A0A024E5D3"/>
<evidence type="ECO:0000256" key="1">
    <source>
        <dbReference type="ARBA" id="ARBA00022679"/>
    </source>
</evidence>
<protein>
    <submittedName>
        <fullName evidence="4">GCN5-related N-acetyltransferase</fullName>
    </submittedName>
</protein>
<proteinExistence type="predicted"/>
<keyword evidence="2" id="KW-0012">Acyltransferase</keyword>
<dbReference type="KEGG" id="pman:OU5_0943"/>
<dbReference type="InterPro" id="IPR000182">
    <property type="entry name" value="GNAT_dom"/>
</dbReference>
<dbReference type="Gene3D" id="3.40.630.30">
    <property type="match status" value="1"/>
</dbReference>
<dbReference type="HOGENOM" id="CLU_105788_0_0_6"/>
<evidence type="ECO:0000256" key="2">
    <source>
        <dbReference type="ARBA" id="ARBA00023315"/>
    </source>
</evidence>
<dbReference type="Pfam" id="PF00583">
    <property type="entry name" value="Acetyltransf_1"/>
    <property type="match status" value="1"/>
</dbReference>
<gene>
    <name evidence="4" type="ORF">OU5_0943</name>
</gene>
<evidence type="ECO:0000313" key="4">
    <source>
        <dbReference type="EMBL" id="AHZ68022.1"/>
    </source>
</evidence>
<reference evidence="4 5" key="1">
    <citation type="journal article" date="2012" name="J. Bacteriol.">
        <title>Genome sequence of cold-adapted Pseudomonas mandelii strain JR-1.</title>
        <authorList>
            <person name="Jang S.H."/>
            <person name="Kim J."/>
            <person name="Kim J."/>
            <person name="Hong S."/>
            <person name="Lee C."/>
        </authorList>
    </citation>
    <scope>NUCLEOTIDE SEQUENCE [LARGE SCALE GENOMIC DNA]</scope>
    <source>
        <strain evidence="4 5">JR-1</strain>
    </source>
</reference>
<evidence type="ECO:0000313" key="5">
    <source>
        <dbReference type="Proteomes" id="UP000026913"/>
    </source>
</evidence>
<dbReference type="CDD" id="cd04301">
    <property type="entry name" value="NAT_SF"/>
    <property type="match status" value="1"/>
</dbReference>
<organism evidence="4 5">
    <name type="scientific">Pseudomonas mandelii JR-1</name>
    <dbReference type="NCBI Taxonomy" id="1147786"/>
    <lineage>
        <taxon>Bacteria</taxon>
        <taxon>Pseudomonadati</taxon>
        <taxon>Pseudomonadota</taxon>
        <taxon>Gammaproteobacteria</taxon>
        <taxon>Pseudomonadales</taxon>
        <taxon>Pseudomonadaceae</taxon>
        <taxon>Pseudomonas</taxon>
    </lineage>
</organism>
<dbReference type="PANTHER" id="PTHR43072">
    <property type="entry name" value="N-ACETYLTRANSFERASE"/>
    <property type="match status" value="1"/>
</dbReference>